<sequence>MVLYTSSKPDNLQRRSKLKQKDPLIGTPTAQVHDCSQRLLRLLPLLRRRLPPSPPPVDGGRCPLGLRQRPHAALRPLLQGFEDVVPPAQPRLILERLHRAHARCHHQTSRACTTHLFNTSRV</sequence>
<protein>
    <submittedName>
        <fullName evidence="2">(wild Malaysian banana) hypothetical protein</fullName>
    </submittedName>
</protein>
<gene>
    <name evidence="2" type="ORF">GSMUA_249360.1</name>
</gene>
<evidence type="ECO:0000313" key="2">
    <source>
        <dbReference type="EMBL" id="CAG1836967.1"/>
    </source>
</evidence>
<evidence type="ECO:0000256" key="1">
    <source>
        <dbReference type="SAM" id="MobiDB-lite"/>
    </source>
</evidence>
<feature type="compositionally biased region" description="Polar residues" evidence="1">
    <location>
        <begin position="1"/>
        <end position="10"/>
    </location>
</feature>
<dbReference type="AlphaFoldDB" id="A0A8D7F1F6"/>
<name>A0A8D7F1F6_MUSAM</name>
<reference evidence="2" key="1">
    <citation type="submission" date="2021-03" db="EMBL/GenBank/DDBJ databases">
        <authorList>
            <consortium name="Genoscope - CEA"/>
            <person name="William W."/>
        </authorList>
    </citation>
    <scope>NUCLEOTIDE SEQUENCE</scope>
    <source>
        <strain evidence="2">Doubled-haploid Pahang</strain>
    </source>
</reference>
<proteinExistence type="predicted"/>
<dbReference type="EMBL" id="HG996474">
    <property type="protein sequence ID" value="CAG1836967.1"/>
    <property type="molecule type" value="Genomic_DNA"/>
</dbReference>
<accession>A0A8D7F1F6</accession>
<feature type="region of interest" description="Disordered" evidence="1">
    <location>
        <begin position="1"/>
        <end position="21"/>
    </location>
</feature>
<organism evidence="2">
    <name type="scientific">Musa acuminata subsp. malaccensis</name>
    <name type="common">Wild banana</name>
    <name type="synonym">Musa malaccensis</name>
    <dbReference type="NCBI Taxonomy" id="214687"/>
    <lineage>
        <taxon>Eukaryota</taxon>
        <taxon>Viridiplantae</taxon>
        <taxon>Streptophyta</taxon>
        <taxon>Embryophyta</taxon>
        <taxon>Tracheophyta</taxon>
        <taxon>Spermatophyta</taxon>
        <taxon>Magnoliopsida</taxon>
        <taxon>Liliopsida</taxon>
        <taxon>Zingiberales</taxon>
        <taxon>Musaceae</taxon>
        <taxon>Musa</taxon>
    </lineage>
</organism>